<reference evidence="2 3" key="1">
    <citation type="submission" date="2020-05" db="EMBL/GenBank/DDBJ databases">
        <title>Identification and distribution of gene clusters putatively required for synthesis of sphingolipid metabolism inhibitors in phylogenetically diverse species of the filamentous fungus Fusarium.</title>
        <authorList>
            <person name="Kim H.-S."/>
            <person name="Busman M."/>
            <person name="Brown D.W."/>
            <person name="Divon H."/>
            <person name="Uhlig S."/>
            <person name="Proctor R.H."/>
        </authorList>
    </citation>
    <scope>NUCLEOTIDE SEQUENCE [LARGE SCALE GENOMIC DNA]</scope>
    <source>
        <strain evidence="2 3">NRRL 66243</strain>
    </source>
</reference>
<protein>
    <submittedName>
        <fullName evidence="2">Uncharacterized protein</fullName>
    </submittedName>
</protein>
<proteinExistence type="predicted"/>
<evidence type="ECO:0000313" key="2">
    <source>
        <dbReference type="EMBL" id="KAF5633321.1"/>
    </source>
</evidence>
<dbReference type="RefSeq" id="XP_037205703.1">
    <property type="nucleotide sequence ID" value="XM_037353913.1"/>
</dbReference>
<gene>
    <name evidence="2" type="ORF">FTJAE_7218</name>
</gene>
<accession>A0A8H5RJZ5</accession>
<organism evidence="2 3">
    <name type="scientific">Fusarium tjaetaba</name>
    <dbReference type="NCBI Taxonomy" id="1567544"/>
    <lineage>
        <taxon>Eukaryota</taxon>
        <taxon>Fungi</taxon>
        <taxon>Dikarya</taxon>
        <taxon>Ascomycota</taxon>
        <taxon>Pezizomycotina</taxon>
        <taxon>Sordariomycetes</taxon>
        <taxon>Hypocreomycetidae</taxon>
        <taxon>Hypocreales</taxon>
        <taxon>Nectriaceae</taxon>
        <taxon>Fusarium</taxon>
        <taxon>Fusarium fujikuroi species complex</taxon>
    </lineage>
</organism>
<comment type="caution">
    <text evidence="2">The sequence shown here is derived from an EMBL/GenBank/DDBJ whole genome shotgun (WGS) entry which is preliminary data.</text>
</comment>
<dbReference type="EMBL" id="JAAQRI010000143">
    <property type="protein sequence ID" value="KAF5633321.1"/>
    <property type="molecule type" value="Genomic_DNA"/>
</dbReference>
<keyword evidence="3" id="KW-1185">Reference proteome</keyword>
<evidence type="ECO:0000313" key="3">
    <source>
        <dbReference type="Proteomes" id="UP000530670"/>
    </source>
</evidence>
<sequence length="723" mass="82220">MANSPPLTKSAPGSNEQEIISMSTPGDSTYRLSSKKVFNPASIRMEDGYNENYLEPTIAALKEIPDLIYKELEIMFFEDAAANIRMCSDLKIGWRADHCMTVINTPRVSELIVGPYHLDDWSNKQVMVYFEHESADILDSQRIARYIFRAWLRLHNGRPFFQRGGFFGKPLLLTEHGPQNLEQLSASHADLSEYVSTHVEHLVEFKHGRNWRSSYPGEQPPKDETPGDIRSWQEHGYHMSHLFRALYLVVDEQSMIVKAAPYYNTKRLKSWDRIHDMERPVERQLAKCTILLVKTGDDAHLSSPISFLPLFEAGLASNVNRDDYSGGSGDEETAVRVSLDVAVRFVWDLLQREKEVFNELAKRDQVLEQEQNNRFQDWLKDMVSHSEEVGMDHNLYMWFACRRALARANNEAFDENQSTSKKIFHSFVFLPQASLCDLCFRPLFNSSLRLRRGLFPFPTLQAFFIFANTFAMASLDHIATVFSQYKYNQKVGFEGVNGIPCLGCVSSIDLDVRCVCIAECNSKSVICILCHDKSKACGSIPSELLGAAQWYRNFIACRAHRDPKLGDSREVSPALTGHELWQLRRALDDYGPAWRQLEMHLMNSNNVEIMALQEAIANREILTLSILQSAGLITNQELQRRITAAGPPYARPSGCVQTLRNAFRLLSGFDRVAVPAGKEHRYDSLPRDIPQRVIKRLVFLHLCPAPRGLVVHSGGMPVLDGQM</sequence>
<dbReference type="AlphaFoldDB" id="A0A8H5RJZ5"/>
<feature type="region of interest" description="Disordered" evidence="1">
    <location>
        <begin position="1"/>
        <end position="25"/>
    </location>
</feature>
<dbReference type="Proteomes" id="UP000530670">
    <property type="component" value="Unassembled WGS sequence"/>
</dbReference>
<name>A0A8H5RJZ5_9HYPO</name>
<dbReference type="OrthoDB" id="5235440at2759"/>
<dbReference type="GeneID" id="59306183"/>
<evidence type="ECO:0000256" key="1">
    <source>
        <dbReference type="SAM" id="MobiDB-lite"/>
    </source>
</evidence>